<dbReference type="KEGG" id="pmuc:ING2E5A_1170"/>
<evidence type="ECO:0000259" key="6">
    <source>
        <dbReference type="Pfam" id="PF17390"/>
    </source>
</evidence>
<dbReference type="PANTHER" id="PTHR33307:SF6">
    <property type="entry name" value="ALPHA-RHAMNOSIDASE (EUROFUNG)-RELATED"/>
    <property type="match status" value="1"/>
</dbReference>
<dbReference type="Gene3D" id="1.50.10.10">
    <property type="match status" value="1"/>
</dbReference>
<evidence type="ECO:0000259" key="5">
    <source>
        <dbReference type="Pfam" id="PF17389"/>
    </source>
</evidence>
<evidence type="ECO:0000256" key="3">
    <source>
        <dbReference type="ARBA" id="ARBA00022801"/>
    </source>
</evidence>
<dbReference type="Gene3D" id="2.60.420.10">
    <property type="entry name" value="Maltose phosphorylase, domain 3"/>
    <property type="match status" value="1"/>
</dbReference>
<dbReference type="SUPFAM" id="SSF48208">
    <property type="entry name" value="Six-hairpin glycosidases"/>
    <property type="match status" value="1"/>
</dbReference>
<dbReference type="Pfam" id="PF17389">
    <property type="entry name" value="Bac_rhamnosid6H"/>
    <property type="match status" value="1"/>
</dbReference>
<gene>
    <name evidence="7" type="ORF">ING2E5A_1170</name>
</gene>
<evidence type="ECO:0000313" key="8">
    <source>
        <dbReference type="Proteomes" id="UP000178485"/>
    </source>
</evidence>
<feature type="chain" id="PRO_5009603845" description="alpha-L-rhamnosidase" evidence="4">
    <location>
        <begin position="22"/>
        <end position="759"/>
    </location>
</feature>
<feature type="domain" description="Alpha-L-rhamnosidase C-terminal" evidence="6">
    <location>
        <begin position="656"/>
        <end position="722"/>
    </location>
</feature>
<dbReference type="GO" id="GO:0030596">
    <property type="term" value="F:alpha-L-rhamnosidase activity"/>
    <property type="evidence" value="ECO:0007669"/>
    <property type="project" value="UniProtKB-EC"/>
</dbReference>
<protein>
    <recommendedName>
        <fullName evidence="2">alpha-L-rhamnosidase</fullName>
        <ecNumber evidence="2">3.2.1.40</ecNumber>
    </recommendedName>
</protein>
<reference evidence="7 8" key="1">
    <citation type="submission" date="2016-08" db="EMBL/GenBank/DDBJ databases">
        <authorList>
            <person name="Seilhamer J.J."/>
        </authorList>
    </citation>
    <scope>NUCLEOTIDE SEQUENCE [LARGE SCALE GENOMIC DNA]</scope>
    <source>
        <strain evidence="7">ING2-E5A</strain>
    </source>
</reference>
<evidence type="ECO:0000256" key="4">
    <source>
        <dbReference type="SAM" id="SignalP"/>
    </source>
</evidence>
<evidence type="ECO:0000313" key="7">
    <source>
        <dbReference type="EMBL" id="SCM57069.1"/>
    </source>
</evidence>
<name>A0A1G4G634_9BACT</name>
<feature type="domain" description="Alpha-L-rhamnosidase six-hairpin glycosidase" evidence="5">
    <location>
        <begin position="312"/>
        <end position="653"/>
    </location>
</feature>
<dbReference type="EMBL" id="LT608328">
    <property type="protein sequence ID" value="SCM57069.1"/>
    <property type="molecule type" value="Genomic_DNA"/>
</dbReference>
<dbReference type="EC" id="3.2.1.40" evidence="2"/>
<dbReference type="STRING" id="1642646.ING2E5A_1170"/>
<dbReference type="Proteomes" id="UP000178485">
    <property type="component" value="Chromosome i"/>
</dbReference>
<comment type="catalytic activity">
    <reaction evidence="1">
        <text>Hydrolysis of terminal non-reducing alpha-L-rhamnose residues in alpha-L-rhamnosides.</text>
        <dbReference type="EC" id="3.2.1.40"/>
    </reaction>
</comment>
<dbReference type="InterPro" id="IPR016007">
    <property type="entry name" value="Alpha_rhamnosid"/>
</dbReference>
<dbReference type="Gene3D" id="2.60.40.10">
    <property type="entry name" value="Immunoglobulins"/>
    <property type="match status" value="1"/>
</dbReference>
<evidence type="ECO:0000256" key="1">
    <source>
        <dbReference type="ARBA" id="ARBA00001445"/>
    </source>
</evidence>
<dbReference type="InterPro" id="IPR008928">
    <property type="entry name" value="6-hairpin_glycosidase_sf"/>
</dbReference>
<keyword evidence="3" id="KW-0378">Hydrolase</keyword>
<feature type="signal peptide" evidence="4">
    <location>
        <begin position="1"/>
        <end position="21"/>
    </location>
</feature>
<dbReference type="AlphaFoldDB" id="A0A1G4G634"/>
<proteinExistence type="predicted"/>
<dbReference type="RefSeq" id="WP_071136561.1">
    <property type="nucleotide sequence ID" value="NZ_DUQN01000061.1"/>
</dbReference>
<accession>A0A1G4G634</accession>
<dbReference type="Pfam" id="PF17390">
    <property type="entry name" value="Bac_rhamnosid_C"/>
    <property type="match status" value="1"/>
</dbReference>
<keyword evidence="8" id="KW-1185">Reference proteome</keyword>
<dbReference type="InterPro" id="IPR013783">
    <property type="entry name" value="Ig-like_fold"/>
</dbReference>
<organism evidence="7 8">
    <name type="scientific">Petrimonas mucosa</name>
    <dbReference type="NCBI Taxonomy" id="1642646"/>
    <lineage>
        <taxon>Bacteria</taxon>
        <taxon>Pseudomonadati</taxon>
        <taxon>Bacteroidota</taxon>
        <taxon>Bacteroidia</taxon>
        <taxon>Bacteroidales</taxon>
        <taxon>Dysgonomonadaceae</taxon>
        <taxon>Petrimonas</taxon>
    </lineage>
</organism>
<dbReference type="GO" id="GO:0005975">
    <property type="term" value="P:carbohydrate metabolic process"/>
    <property type="evidence" value="ECO:0007669"/>
    <property type="project" value="InterPro"/>
</dbReference>
<dbReference type="PANTHER" id="PTHR33307">
    <property type="entry name" value="ALPHA-RHAMNOSIDASE (EUROFUNG)"/>
    <property type="match status" value="1"/>
</dbReference>
<sequence length="759" mass="87094">MLRQRFTLLMICMLVACCKVAAQEVLSPHGLTVNMLQNTDQAFLNGYLADTPLEKAMLYRENWQFAEISTKRPVFGWRFGSDQENSYQTAYRILVASTLELLESEKGDMWDTGKIESDHSLHILYEGKELTPGAVYFWKVKTWDNHGRESDFSKTARFKMADKLVNYATDRYPIQREDNYPVRFEKLNGNSYFADFGKDAFGRLRINLYSDNDADSVIIHLGEAVKEGRIDRSPGGTIRYSRYTVKPRKGWNTYLIVIRPDKRNTGPQAVLMPEYIGEVTPFRYCEIENYSHPLQEKDVVRESASYPFNEHDSHFHSSDTVLNQVWEICKYSIKATSFLGVYIDGDRERISYEGDAVINQLSHYSVAREYNMARYSHEYLIHHPTWPTEWILQSVLMAWEDYMYTGNRQSMEHHYADLKAKTLTTLADKNGFISTTTGKVTPEVLESIHFKGQLRDIVDWPHTGILGLEKEEGGETDGFVFTDVNTVVNAFHYRALTLMAQIAEALGKGNDQKFYQERADLLKRSFNTYLFDRKRGVYVDGIGTNHASLHANMFPLAFGLVPEKHRQSVVDFIRSRGMACSVYGSQFLLDGIYDAHDAEYGLKLLTSTAERSWYNMIRVGSTITLEAWDNKYKPNQDWNHAWGAAPANLIPRKLMGIEPMEPGFRKIRIKPQPGELGHAEIKHPTIRGDVTVGFVNQPNRSFQLEVELPANTTANIYLPFYSGKQTVRMDGKTVTYKREGNFSVIENVGSGKHRFSVER</sequence>
<dbReference type="InterPro" id="IPR012341">
    <property type="entry name" value="6hp_glycosidase-like_sf"/>
</dbReference>
<dbReference type="InterPro" id="IPR035396">
    <property type="entry name" value="Bac_rhamnosid6H"/>
</dbReference>
<dbReference type="InterPro" id="IPR035398">
    <property type="entry name" value="Bac_rhamnosid_C"/>
</dbReference>
<dbReference type="Pfam" id="PF25788">
    <property type="entry name" value="Ig_Rha78A_N"/>
    <property type="match status" value="1"/>
</dbReference>
<dbReference type="Gene3D" id="2.60.120.260">
    <property type="entry name" value="Galactose-binding domain-like"/>
    <property type="match status" value="1"/>
</dbReference>
<keyword evidence="4" id="KW-0732">Signal</keyword>
<evidence type="ECO:0000256" key="2">
    <source>
        <dbReference type="ARBA" id="ARBA00012652"/>
    </source>
</evidence>
<dbReference type="PROSITE" id="PS51257">
    <property type="entry name" value="PROKAR_LIPOPROTEIN"/>
    <property type="match status" value="1"/>
</dbReference>